<dbReference type="PATRIC" id="fig|246787.4.peg.2611"/>
<evidence type="ECO:0000313" key="3">
    <source>
        <dbReference type="Proteomes" id="UP000061809"/>
    </source>
</evidence>
<dbReference type="KEGG" id="bcel:BcellWH2_02536"/>
<dbReference type="InterPro" id="IPR013783">
    <property type="entry name" value="Ig-like_fold"/>
</dbReference>
<protein>
    <recommendedName>
        <fullName evidence="4">Transcriptional regulator</fullName>
    </recommendedName>
</protein>
<evidence type="ECO:0008006" key="4">
    <source>
        <dbReference type="Google" id="ProtNLM"/>
    </source>
</evidence>
<dbReference type="Proteomes" id="UP000061809">
    <property type="component" value="Chromosome"/>
</dbReference>
<dbReference type="SUPFAM" id="SSF46894">
    <property type="entry name" value="C-terminal effector domain of the bipartite response regulators"/>
    <property type="match status" value="1"/>
</dbReference>
<dbReference type="InterPro" id="IPR016032">
    <property type="entry name" value="Sig_transdc_resp-reg_C-effctor"/>
</dbReference>
<dbReference type="GO" id="GO:0003677">
    <property type="term" value="F:DNA binding"/>
    <property type="evidence" value="ECO:0007669"/>
    <property type="project" value="InterPro"/>
</dbReference>
<dbReference type="InterPro" id="IPR015943">
    <property type="entry name" value="WD40/YVTN_repeat-like_dom_sf"/>
</dbReference>
<dbReference type="SUPFAM" id="SSF50998">
    <property type="entry name" value="Quinoprotein alcohol dehydrogenase-like"/>
    <property type="match status" value="1"/>
</dbReference>
<evidence type="ECO:0000256" key="1">
    <source>
        <dbReference type="SAM" id="Phobius"/>
    </source>
</evidence>
<dbReference type="AlphaFoldDB" id="A0A0P0GR49"/>
<proteinExistence type="predicted"/>
<feature type="transmembrane region" description="Helical" evidence="1">
    <location>
        <begin position="772"/>
        <end position="791"/>
    </location>
</feature>
<feature type="transmembrane region" description="Helical" evidence="1">
    <location>
        <begin position="6"/>
        <end position="22"/>
    </location>
</feature>
<keyword evidence="1" id="KW-1133">Transmembrane helix</keyword>
<accession>A0A0P0GR49</accession>
<evidence type="ECO:0000313" key="2">
    <source>
        <dbReference type="EMBL" id="ALJ59775.1"/>
    </source>
</evidence>
<dbReference type="InterPro" id="IPR011047">
    <property type="entry name" value="Quinoprotein_ADH-like_sf"/>
</dbReference>
<dbReference type="EMBL" id="CP012801">
    <property type="protein sequence ID" value="ALJ59775.1"/>
    <property type="molecule type" value="Genomic_DNA"/>
</dbReference>
<organism evidence="2 3">
    <name type="scientific">Bacteroides cellulosilyticus</name>
    <dbReference type="NCBI Taxonomy" id="246787"/>
    <lineage>
        <taxon>Bacteria</taxon>
        <taxon>Pseudomonadati</taxon>
        <taxon>Bacteroidota</taxon>
        <taxon>Bacteroidia</taxon>
        <taxon>Bacteroidales</taxon>
        <taxon>Bacteroidaceae</taxon>
        <taxon>Bacteroides</taxon>
    </lineage>
</organism>
<dbReference type="GO" id="GO:0006355">
    <property type="term" value="P:regulation of DNA-templated transcription"/>
    <property type="evidence" value="ECO:0007669"/>
    <property type="project" value="InterPro"/>
</dbReference>
<feature type="transmembrane region" description="Helical" evidence="1">
    <location>
        <begin position="34"/>
        <end position="51"/>
    </location>
</feature>
<dbReference type="Gene3D" id="2.60.40.10">
    <property type="entry name" value="Immunoglobulins"/>
    <property type="match status" value="1"/>
</dbReference>
<gene>
    <name evidence="2" type="ORF">BcellWH2_02536</name>
</gene>
<reference evidence="2 3" key="1">
    <citation type="journal article" date="2015" name="Science">
        <title>Genetic determinants of in vivo fitness and diet responsiveness in multiple human gut Bacteroides.</title>
        <authorList>
            <person name="Wu M."/>
            <person name="McNulty N.P."/>
            <person name="Rodionov D.A."/>
            <person name="Khoroshkin M.S."/>
            <person name="Griffin N.W."/>
            <person name="Cheng J."/>
            <person name="Latreille P."/>
            <person name="Kerstetter R.A."/>
            <person name="Terrapon N."/>
            <person name="Henrissat B."/>
            <person name="Osterman A.L."/>
            <person name="Gordon J.I."/>
        </authorList>
    </citation>
    <scope>NUCLEOTIDE SEQUENCE [LARGE SCALE GENOMIC DNA]</scope>
    <source>
        <strain evidence="2 3">WH2</strain>
    </source>
</reference>
<sequence>MPLHLKIILLFVGKILYLCFHKNKTLTAMKRKDLLFYILLLFISIPVSAGWQRPVTNYTRHTYKAGNQNWSIQQHDNGWIYVANNKGLLEFDGVEWNTYPIHNAKTRAVKVGHDGRIYIGGMEQFGYFTPNRLGGLEYTCLSDSLSPNVNVGVIWNILLDGERVYFQSDRRFFYWEEGIVKKIDYSSEIYTSFILRNKLYITSAEGLLMLNGTEFIPVLGPLGIGATVKVGGLLPHQDSLLMVTRDNGLFIYDGTVFKKYNTVAEDFCRKNRVFCAALQDSLLALGTIQGGVCLLNLKTNEMEIISTENGLQNKTVLSMLFDKTGNLWLGLDNGIDCIHLKARLASLYGGKPVIGSGYASCSYQGKYYFATNQGLYRSTLPGQLNQRNPIDFVPGTGGQMWSLHQYDDKLFCCSDNGIFIMDGDHMEHLNNPKGVWGIVSVDDRKDVLIAGTYSGLYLLMKRGTSWRVESYIEGFTRSCKDMLMEDSTHILWVGNKENGVCRLTLADDLRKVEKMKDYNSIIFPRGYDACLLRVKDEVTIASHYGLWQYNRSRDTLEACIWLEQLLEGKAAYTYMKIDSLQNIWYVADGALKVLHYDANKQEYRRVTNEQFLKGALIENFEDVNLYKANKVVAGTEEGFSLITLDSLPVQQMPLTLQIRKVYLTGLRDSLIYGRSYLYDTAPIVIPYSQNSMRIEYSVNNFNKAHTVLYSYQLSTGGEKGIWSEYSENNMKEFTGLHEGKYVFSVKLLTDGSQEPVETSFAFEILPPWYRTWWSYLVYSVVVMLLFYYVYYRISVGRKRLLMQKELELYRQEQKFQKESDLKDQKIDSLQEENLQSELRHKSEELIRTTLNIVRKNEILLDIKKEVLGISHSISEENLVSLRRKTLRLLGQIDTNIEHDDDLQAFQSTFDSVHHDFFKKLEEAYPELNNKEKLLCAYIKMNLLSKEIAPLLNISLRGVEISRYRLRKKLGLEEGANLAEFLQKFSK</sequence>
<name>A0A0P0GR49_9BACE</name>
<keyword evidence="1" id="KW-0472">Membrane</keyword>
<dbReference type="Gene3D" id="2.130.10.10">
    <property type="entry name" value="YVTN repeat-like/Quinoprotein amine dehydrogenase"/>
    <property type="match status" value="2"/>
</dbReference>
<keyword evidence="1" id="KW-0812">Transmembrane</keyword>